<accession>A0ABP5XB73</accession>
<organism evidence="3 4">
    <name type="scientific">Streptomyces glaucus</name>
    <dbReference type="NCBI Taxonomy" id="284029"/>
    <lineage>
        <taxon>Bacteria</taxon>
        <taxon>Bacillati</taxon>
        <taxon>Actinomycetota</taxon>
        <taxon>Actinomycetes</taxon>
        <taxon>Kitasatosporales</taxon>
        <taxon>Streptomycetaceae</taxon>
        <taxon>Streptomyces</taxon>
    </lineage>
</organism>
<proteinExistence type="predicted"/>
<dbReference type="InterPro" id="IPR009293">
    <property type="entry name" value="UPF0478"/>
</dbReference>
<name>A0ABP5XB73_9ACTN</name>
<evidence type="ECO:0008006" key="5">
    <source>
        <dbReference type="Google" id="ProtNLM"/>
    </source>
</evidence>
<evidence type="ECO:0000256" key="1">
    <source>
        <dbReference type="SAM" id="MobiDB-lite"/>
    </source>
</evidence>
<keyword evidence="2" id="KW-0472">Membrane</keyword>
<reference evidence="4" key="1">
    <citation type="journal article" date="2019" name="Int. J. Syst. Evol. Microbiol.">
        <title>The Global Catalogue of Microorganisms (GCM) 10K type strain sequencing project: providing services to taxonomists for standard genome sequencing and annotation.</title>
        <authorList>
            <consortium name="The Broad Institute Genomics Platform"/>
            <consortium name="The Broad Institute Genome Sequencing Center for Infectious Disease"/>
            <person name="Wu L."/>
            <person name="Ma J."/>
        </authorList>
    </citation>
    <scope>NUCLEOTIDE SEQUENCE [LARGE SCALE GENOMIC DNA]</scope>
    <source>
        <strain evidence="4">JCM 6922</strain>
    </source>
</reference>
<feature type="compositionally biased region" description="Low complexity" evidence="1">
    <location>
        <begin position="1"/>
        <end position="21"/>
    </location>
</feature>
<dbReference type="Proteomes" id="UP001500460">
    <property type="component" value="Unassembled WGS sequence"/>
</dbReference>
<gene>
    <name evidence="3" type="ORF">GCM10010421_45150</name>
</gene>
<evidence type="ECO:0000313" key="4">
    <source>
        <dbReference type="Proteomes" id="UP001500460"/>
    </source>
</evidence>
<keyword evidence="2" id="KW-0812">Transmembrane</keyword>
<keyword evidence="2" id="KW-1133">Transmembrane helix</keyword>
<feature type="region of interest" description="Disordered" evidence="1">
    <location>
        <begin position="1"/>
        <end position="28"/>
    </location>
</feature>
<dbReference type="EMBL" id="BAAATK010000032">
    <property type="protein sequence ID" value="GAA2448165.1"/>
    <property type="molecule type" value="Genomic_DNA"/>
</dbReference>
<sequence>MRGSPPGRTGPRGTAGARGPTVADTNPVRSRTLGAIGSVHDFSDAQTRFRERVHTVSGGEVAGILVAVFWAILVSFLAVALARLAQTLRATTKLVADVTDQAVPLLADASAAVRSAQTQIDRVDAIASDVQEVTSNASALSTTVASTFGGPLVKVAAFGYGVRKAIAGRRDGEPAGTPRRTVIVGRTVPAARRAKRNPRGKRD</sequence>
<evidence type="ECO:0000313" key="3">
    <source>
        <dbReference type="EMBL" id="GAA2448165.1"/>
    </source>
</evidence>
<comment type="caution">
    <text evidence="3">The sequence shown here is derived from an EMBL/GenBank/DDBJ whole genome shotgun (WGS) entry which is preliminary data.</text>
</comment>
<keyword evidence="4" id="KW-1185">Reference proteome</keyword>
<protein>
    <recommendedName>
        <fullName evidence="5">Secreted protein</fullName>
    </recommendedName>
</protein>
<dbReference type="Pfam" id="PF06103">
    <property type="entry name" value="DUF948"/>
    <property type="match status" value="1"/>
</dbReference>
<feature type="transmembrane region" description="Helical" evidence="2">
    <location>
        <begin position="61"/>
        <end position="84"/>
    </location>
</feature>
<evidence type="ECO:0000256" key="2">
    <source>
        <dbReference type="SAM" id="Phobius"/>
    </source>
</evidence>